<dbReference type="GO" id="GO:0005886">
    <property type="term" value="C:plasma membrane"/>
    <property type="evidence" value="ECO:0007669"/>
    <property type="project" value="TreeGrafter"/>
</dbReference>
<keyword evidence="2 11" id="KW-0813">Transport</keyword>
<dbReference type="KEGG" id="aten:116294645"/>
<keyword evidence="8 12" id="KW-0472">Membrane</keyword>
<dbReference type="OrthoDB" id="5988271at2759"/>
<dbReference type="GeneID" id="116294645"/>
<evidence type="ECO:0000256" key="2">
    <source>
        <dbReference type="ARBA" id="ARBA00022448"/>
    </source>
</evidence>
<feature type="non-terminal residue" evidence="14">
    <location>
        <position position="100"/>
    </location>
</feature>
<keyword evidence="3 11" id="KW-0894">Sodium channel</keyword>
<keyword evidence="7 11" id="KW-0406">Ion transport</keyword>
<evidence type="ECO:0000256" key="7">
    <source>
        <dbReference type="ARBA" id="ARBA00023065"/>
    </source>
</evidence>
<evidence type="ECO:0000256" key="4">
    <source>
        <dbReference type="ARBA" id="ARBA00022692"/>
    </source>
</evidence>
<accession>A0A6P8HSG8</accession>
<dbReference type="PRINTS" id="PR01078">
    <property type="entry name" value="AMINACHANNEL"/>
</dbReference>
<dbReference type="PANTHER" id="PTHR11690:SF248">
    <property type="entry name" value="PICKPOCKET 17, ISOFORM A"/>
    <property type="match status" value="1"/>
</dbReference>
<evidence type="ECO:0000256" key="3">
    <source>
        <dbReference type="ARBA" id="ARBA00022461"/>
    </source>
</evidence>
<comment type="subcellular location">
    <subcellularLocation>
        <location evidence="1">Membrane</location>
        <topology evidence="1">Multi-pass membrane protein</topology>
    </subcellularLocation>
</comment>
<evidence type="ECO:0000256" key="6">
    <source>
        <dbReference type="ARBA" id="ARBA00023053"/>
    </source>
</evidence>
<dbReference type="GO" id="GO:0015280">
    <property type="term" value="F:ligand-gated sodium channel activity"/>
    <property type="evidence" value="ECO:0007669"/>
    <property type="project" value="TreeGrafter"/>
</dbReference>
<gene>
    <name evidence="14" type="primary">LOC116294645</name>
</gene>
<dbReference type="Gene3D" id="1.10.287.770">
    <property type="entry name" value="YojJ-like"/>
    <property type="match status" value="1"/>
</dbReference>
<name>A0A6P8HSG8_ACTTE</name>
<organism evidence="13 14">
    <name type="scientific">Actinia tenebrosa</name>
    <name type="common">Australian red waratah sea anemone</name>
    <dbReference type="NCBI Taxonomy" id="6105"/>
    <lineage>
        <taxon>Eukaryota</taxon>
        <taxon>Metazoa</taxon>
        <taxon>Cnidaria</taxon>
        <taxon>Anthozoa</taxon>
        <taxon>Hexacorallia</taxon>
        <taxon>Actiniaria</taxon>
        <taxon>Actiniidae</taxon>
        <taxon>Actinia</taxon>
    </lineage>
</organism>
<evidence type="ECO:0000313" key="13">
    <source>
        <dbReference type="Proteomes" id="UP000515163"/>
    </source>
</evidence>
<protein>
    <submittedName>
        <fullName evidence="14">FMRFamide-activated amiloride-sensitive sodium channel-like</fullName>
    </submittedName>
</protein>
<evidence type="ECO:0000256" key="11">
    <source>
        <dbReference type="RuleBase" id="RU000679"/>
    </source>
</evidence>
<dbReference type="InParanoid" id="A0A6P8HSG8"/>
<dbReference type="Proteomes" id="UP000515163">
    <property type="component" value="Unplaced"/>
</dbReference>
<dbReference type="Pfam" id="PF00858">
    <property type="entry name" value="ASC"/>
    <property type="match status" value="1"/>
</dbReference>
<keyword evidence="6" id="KW-0915">Sodium</keyword>
<evidence type="ECO:0000256" key="5">
    <source>
        <dbReference type="ARBA" id="ARBA00022989"/>
    </source>
</evidence>
<dbReference type="InterPro" id="IPR001873">
    <property type="entry name" value="ENaC"/>
</dbReference>
<evidence type="ECO:0000256" key="8">
    <source>
        <dbReference type="ARBA" id="ARBA00023136"/>
    </source>
</evidence>
<evidence type="ECO:0000256" key="1">
    <source>
        <dbReference type="ARBA" id="ARBA00004141"/>
    </source>
</evidence>
<evidence type="ECO:0000256" key="9">
    <source>
        <dbReference type="ARBA" id="ARBA00023201"/>
    </source>
</evidence>
<keyword evidence="4 11" id="KW-0812">Transmembrane</keyword>
<feature type="transmembrane region" description="Helical" evidence="12">
    <location>
        <begin position="72"/>
        <end position="98"/>
    </location>
</feature>
<proteinExistence type="inferred from homology"/>
<evidence type="ECO:0000256" key="12">
    <source>
        <dbReference type="SAM" id="Phobius"/>
    </source>
</evidence>
<dbReference type="PANTHER" id="PTHR11690">
    <property type="entry name" value="AMILORIDE-SENSITIVE SODIUM CHANNEL-RELATED"/>
    <property type="match status" value="1"/>
</dbReference>
<sequence length="100" mass="11654">MMIISLPLYIWILQKRLNETLKRDNMTGMTDTEIRDNLIELHVYYADLDYAHVEETPKYEFQDIISNVGGQLGMWIGVSALSIAEVIELFIIVFNFLINK</sequence>
<keyword evidence="10 11" id="KW-0407">Ion channel</keyword>
<reference evidence="14" key="1">
    <citation type="submission" date="2025-08" db="UniProtKB">
        <authorList>
            <consortium name="RefSeq"/>
        </authorList>
    </citation>
    <scope>IDENTIFICATION</scope>
    <source>
        <tissue evidence="14">Tentacle</tissue>
    </source>
</reference>
<keyword evidence="9 11" id="KW-0739">Sodium transport</keyword>
<dbReference type="AlphaFoldDB" id="A0A6P8HSG8"/>
<dbReference type="RefSeq" id="XP_031558143.1">
    <property type="nucleotide sequence ID" value="XM_031702283.1"/>
</dbReference>
<keyword evidence="5 12" id="KW-1133">Transmembrane helix</keyword>
<keyword evidence="13" id="KW-1185">Reference proteome</keyword>
<comment type="similarity">
    <text evidence="11">Belongs to the amiloride-sensitive sodium channel (TC 1.A.6) family.</text>
</comment>
<evidence type="ECO:0000256" key="10">
    <source>
        <dbReference type="ARBA" id="ARBA00023303"/>
    </source>
</evidence>
<evidence type="ECO:0000313" key="14">
    <source>
        <dbReference type="RefSeq" id="XP_031558143.1"/>
    </source>
</evidence>